<dbReference type="RefSeq" id="XP_051366495.1">
    <property type="nucleotide sequence ID" value="XM_051510904.1"/>
</dbReference>
<evidence type="ECO:0000313" key="1">
    <source>
        <dbReference type="EMBL" id="KAI6785639.1"/>
    </source>
</evidence>
<dbReference type="PANTHER" id="PTHR13132">
    <property type="entry name" value="ALPHA- 1,6 -FUCOSYLTRANSFERASE"/>
    <property type="match status" value="1"/>
</dbReference>
<keyword evidence="2" id="KW-1185">Reference proteome</keyword>
<protein>
    <submittedName>
        <fullName evidence="1">Uncharacterized protein</fullName>
    </submittedName>
</protein>
<organism evidence="1 2">
    <name type="scientific">Emericellopsis cladophorae</name>
    <dbReference type="NCBI Taxonomy" id="2686198"/>
    <lineage>
        <taxon>Eukaryota</taxon>
        <taxon>Fungi</taxon>
        <taxon>Dikarya</taxon>
        <taxon>Ascomycota</taxon>
        <taxon>Pezizomycotina</taxon>
        <taxon>Sordariomycetes</taxon>
        <taxon>Hypocreomycetidae</taxon>
        <taxon>Hypocreales</taxon>
        <taxon>Bionectriaceae</taxon>
        <taxon>Emericellopsis</taxon>
    </lineage>
</organism>
<dbReference type="OrthoDB" id="2392789at2759"/>
<dbReference type="AlphaFoldDB" id="A0A9P9YA04"/>
<sequence length="623" mass="69907">MPPRLDLNDSNHRLVVPPSRINLRRAKSYNAQEKGPLSATTSRFNFNHLLFSPPPSPSLPSLIPQKPKRTGSDLLLKSRPSRVFRWGLLATLLGAMTYVVSMCVRHQEGIQQAMWPYFEQQEYEMVGQDALPDFPTPIVLRDTRGRSKWTVSIPPDYDFPLSTEEYASMTGQCREVAARTRDITATADTFSQVYDTEDKYYVDVSKAEKLGLLDHGPKHVEPRKQKGHFVGLTHRNVAGRPVCESSMTYVLESTDAGMGNNLMMLWTFYGLAKEQGRAFFIDDSRWAYGDWTEVFEAPPLPDCRPPPRHHIVPCPFHARHLVVSGSTAKDMFPSLLAKHHRRAGSEDKVQDLWKLAREGYQDLFKLTADDAKYVTKRIRELKVRSQKGITAPDAPIIGLHVRRGDRHPLEYQYSETYIPAEVFHASARQMAAAHADAARYQTEAHWRRNEPILLLASDDPMVHLESDFSAAVLSQERIRLASKDAIQQQAGEPKQEPRFLHRFIDEAFGWEGGFYAPMFWNLGVSRKNNAANAPEGVDVGGAVNEEARLLAPPSAQTIQLRSLIGRAYMMDLAVLAGASDGVVCAVSAMGCRLLGVMMEWDKGVGGAGWVNVDGTYGWMGIDW</sequence>
<dbReference type="GO" id="GO:0046921">
    <property type="term" value="F:alpha-(1-&gt;6)-fucosyltransferase activity"/>
    <property type="evidence" value="ECO:0007669"/>
    <property type="project" value="TreeGrafter"/>
</dbReference>
<dbReference type="GO" id="GO:0006487">
    <property type="term" value="P:protein N-linked glycosylation"/>
    <property type="evidence" value="ECO:0007669"/>
    <property type="project" value="TreeGrafter"/>
</dbReference>
<evidence type="ECO:0000313" key="2">
    <source>
        <dbReference type="Proteomes" id="UP001055219"/>
    </source>
</evidence>
<reference evidence="1" key="1">
    <citation type="journal article" date="2021" name="J Fungi (Basel)">
        <title>Genomic and Metabolomic Analyses of the Marine Fungus Emericellopsis cladophorae: Insights into Saltwater Adaptability Mechanisms and Its Biosynthetic Potential.</title>
        <authorList>
            <person name="Goncalves M.F.M."/>
            <person name="Hilario S."/>
            <person name="Van de Peer Y."/>
            <person name="Esteves A.C."/>
            <person name="Alves A."/>
        </authorList>
    </citation>
    <scope>NUCLEOTIDE SEQUENCE</scope>
    <source>
        <strain evidence="1">MUM 19.33</strain>
    </source>
</reference>
<dbReference type="Proteomes" id="UP001055219">
    <property type="component" value="Unassembled WGS sequence"/>
</dbReference>
<accession>A0A9P9YA04</accession>
<gene>
    <name evidence="1" type="ORF">J7T54_005973</name>
</gene>
<dbReference type="GeneID" id="75832456"/>
<proteinExistence type="predicted"/>
<comment type="caution">
    <text evidence="1">The sequence shown here is derived from an EMBL/GenBank/DDBJ whole genome shotgun (WGS) entry which is preliminary data.</text>
</comment>
<name>A0A9P9YA04_9HYPO</name>
<dbReference type="EMBL" id="JAGIXG020000001">
    <property type="protein sequence ID" value="KAI6785639.1"/>
    <property type="molecule type" value="Genomic_DNA"/>
</dbReference>
<dbReference type="PANTHER" id="PTHR13132:SF29">
    <property type="entry name" value="ALPHA-(1,6)-FUCOSYLTRANSFERASE"/>
    <property type="match status" value="1"/>
</dbReference>
<reference evidence="1" key="2">
    <citation type="submission" date="2022-07" db="EMBL/GenBank/DDBJ databases">
        <authorList>
            <person name="Goncalves M.F.M."/>
            <person name="Hilario S."/>
            <person name="Van De Peer Y."/>
            <person name="Esteves A.C."/>
            <person name="Alves A."/>
        </authorList>
    </citation>
    <scope>NUCLEOTIDE SEQUENCE</scope>
    <source>
        <strain evidence="1">MUM 19.33</strain>
    </source>
</reference>